<proteinExistence type="predicted"/>
<evidence type="ECO:0000313" key="1">
    <source>
        <dbReference type="EMBL" id="KAJ2992728.1"/>
    </source>
</evidence>
<evidence type="ECO:0000313" key="2">
    <source>
        <dbReference type="Proteomes" id="UP001143856"/>
    </source>
</evidence>
<reference evidence="1" key="1">
    <citation type="submission" date="2022-10" db="EMBL/GenBank/DDBJ databases">
        <title>Genome Sequence of Xylaria curta.</title>
        <authorList>
            <person name="Buettner E."/>
        </authorList>
    </citation>
    <scope>NUCLEOTIDE SEQUENCE</scope>
    <source>
        <strain evidence="1">Babe10</strain>
    </source>
</reference>
<accession>A0ACC1PHW7</accession>
<protein>
    <submittedName>
        <fullName evidence="1">Uncharacterized protein</fullName>
    </submittedName>
</protein>
<organism evidence="1 2">
    <name type="scientific">Xylaria curta</name>
    <dbReference type="NCBI Taxonomy" id="42375"/>
    <lineage>
        <taxon>Eukaryota</taxon>
        <taxon>Fungi</taxon>
        <taxon>Dikarya</taxon>
        <taxon>Ascomycota</taxon>
        <taxon>Pezizomycotina</taxon>
        <taxon>Sordariomycetes</taxon>
        <taxon>Xylariomycetidae</taxon>
        <taxon>Xylariales</taxon>
        <taxon>Xylariaceae</taxon>
        <taxon>Xylaria</taxon>
    </lineage>
</organism>
<sequence>MYSTKALLFVAALAGTSLSQKSDSEFCSAQLESIFSLVRSPEAPTTPAAILSFIATNTQVPPLPTTLDPEGHQSQLCALATALPSSLLPEFQTLAAELISFGKVHSNDFIAYITDCVAEENVASTTNYLNYIFTATGNICTETGICLSVKNLGKKNLADADATSICNRYADESLILAAIRAVAVVRSLGIPAR</sequence>
<gene>
    <name evidence="1" type="ORF">NUW58_g2066</name>
</gene>
<dbReference type="EMBL" id="JAPDGR010000251">
    <property type="protein sequence ID" value="KAJ2992728.1"/>
    <property type="molecule type" value="Genomic_DNA"/>
</dbReference>
<keyword evidence="2" id="KW-1185">Reference proteome</keyword>
<comment type="caution">
    <text evidence="1">The sequence shown here is derived from an EMBL/GenBank/DDBJ whole genome shotgun (WGS) entry which is preliminary data.</text>
</comment>
<name>A0ACC1PHW7_9PEZI</name>
<dbReference type="Proteomes" id="UP001143856">
    <property type="component" value="Unassembled WGS sequence"/>
</dbReference>